<reference evidence="1 2" key="1">
    <citation type="submission" date="2018-05" db="EMBL/GenBank/DDBJ databases">
        <title>Genome of Sphingosinicella humi QZX222.</title>
        <authorList>
            <person name="Qiao Z."/>
            <person name="Wang G."/>
        </authorList>
    </citation>
    <scope>NUCLEOTIDE SEQUENCE [LARGE SCALE GENOMIC DNA]</scope>
    <source>
        <strain evidence="1 2">QZX222</strain>
    </source>
</reference>
<dbReference type="Gene3D" id="3.30.1150.10">
    <property type="match status" value="1"/>
</dbReference>
<gene>
    <name evidence="1" type="ORF">DF286_07485</name>
</gene>
<dbReference type="Proteomes" id="UP000245916">
    <property type="component" value="Unassembled WGS sequence"/>
</dbReference>
<evidence type="ECO:0000313" key="2">
    <source>
        <dbReference type="Proteomes" id="UP000245916"/>
    </source>
</evidence>
<evidence type="ECO:0000313" key="1">
    <source>
        <dbReference type="EMBL" id="PWG02721.1"/>
    </source>
</evidence>
<dbReference type="SUPFAM" id="SSF74653">
    <property type="entry name" value="TolA/TonB C-terminal domain"/>
    <property type="match status" value="1"/>
</dbReference>
<sequence>MASLAQAIIRQIKPCYVVPSGGVDIDEIVTVFRLQLHRNGSVRAVNLQDQEGVNPSNRDYARQVAEAARRAILRCAPLDLPGELYEGGWDDMDIGFRPSSLG</sequence>
<name>A0A2U2J367_9SPHN</name>
<accession>A0A2U2J367</accession>
<proteinExistence type="predicted"/>
<protein>
    <recommendedName>
        <fullName evidence="3">Energy transducer TonB</fullName>
    </recommendedName>
</protein>
<evidence type="ECO:0008006" key="3">
    <source>
        <dbReference type="Google" id="ProtNLM"/>
    </source>
</evidence>
<dbReference type="EMBL" id="QFFF01000001">
    <property type="protein sequence ID" value="PWG02721.1"/>
    <property type="molecule type" value="Genomic_DNA"/>
</dbReference>
<keyword evidence="2" id="KW-1185">Reference proteome</keyword>
<dbReference type="AlphaFoldDB" id="A0A2U2J367"/>
<comment type="caution">
    <text evidence="1">The sequence shown here is derived from an EMBL/GenBank/DDBJ whole genome shotgun (WGS) entry which is preliminary data.</text>
</comment>
<organism evidence="1 2">
    <name type="scientific">Allosphingosinicella humi</name>
    <dbReference type="NCBI Taxonomy" id="2068657"/>
    <lineage>
        <taxon>Bacteria</taxon>
        <taxon>Pseudomonadati</taxon>
        <taxon>Pseudomonadota</taxon>
        <taxon>Alphaproteobacteria</taxon>
        <taxon>Sphingomonadales</taxon>
        <taxon>Sphingomonadaceae</taxon>
        <taxon>Allosphingosinicella</taxon>
    </lineage>
</organism>